<keyword evidence="1" id="KW-0997">Cell inner membrane</keyword>
<dbReference type="PANTHER" id="PTHR34300:SF2">
    <property type="entry name" value="QUEUOSINE PRECURSOR TRANSPORTER-RELATED"/>
    <property type="match status" value="1"/>
</dbReference>
<proteinExistence type="inferred from homology"/>
<dbReference type="NCBIfam" id="TIGR00697">
    <property type="entry name" value="queuosine precursor transporter"/>
    <property type="match status" value="1"/>
</dbReference>
<dbReference type="InterPro" id="IPR003744">
    <property type="entry name" value="YhhQ"/>
</dbReference>
<name>D1ALC5_SEBTE</name>
<accession>D1ALC5</accession>
<dbReference type="RefSeq" id="WP_012861862.1">
    <property type="nucleotide sequence ID" value="NC_013517.1"/>
</dbReference>
<dbReference type="GO" id="GO:0005886">
    <property type="term" value="C:plasma membrane"/>
    <property type="evidence" value="ECO:0007669"/>
    <property type="project" value="UniProtKB-SubCell"/>
</dbReference>
<reference evidence="2 3" key="2">
    <citation type="journal article" date="2010" name="Stand. Genomic Sci.">
        <title>Complete genome sequence of Sebaldella termitidis type strain (NCTC 11300).</title>
        <authorList>
            <person name="Harmon-Smith M."/>
            <person name="Celia L."/>
            <person name="Chertkov O."/>
            <person name="Lapidus A."/>
            <person name="Copeland A."/>
            <person name="Glavina Del Rio T."/>
            <person name="Nolan M."/>
            <person name="Lucas S."/>
            <person name="Tice H."/>
            <person name="Cheng J.F."/>
            <person name="Han C."/>
            <person name="Detter J.C."/>
            <person name="Bruce D."/>
            <person name="Goodwin L."/>
            <person name="Pitluck S."/>
            <person name="Pati A."/>
            <person name="Liolios K."/>
            <person name="Ivanova N."/>
            <person name="Mavromatis K."/>
            <person name="Mikhailova N."/>
            <person name="Chen A."/>
            <person name="Palaniappan K."/>
            <person name="Land M."/>
            <person name="Hauser L."/>
            <person name="Chang Y.J."/>
            <person name="Jeffries C.D."/>
            <person name="Brettin T."/>
            <person name="Goker M."/>
            <person name="Beck B."/>
            <person name="Bristow J."/>
            <person name="Eisen J.A."/>
            <person name="Markowitz V."/>
            <person name="Hugenholtz P."/>
            <person name="Kyrpides N.C."/>
            <person name="Klenk H.P."/>
            <person name="Chen F."/>
        </authorList>
    </citation>
    <scope>NUCLEOTIDE SEQUENCE [LARGE SCALE GENOMIC DNA]</scope>
    <source>
        <strain evidence="3">ATCC 33386 / NCTC 11300</strain>
    </source>
</reference>
<dbReference type="KEGG" id="str:Sterm_2415"/>
<gene>
    <name evidence="2" type="ordered locus">Sterm_2415</name>
</gene>
<dbReference type="HAMAP" id="MF_02088">
    <property type="entry name" value="Q_prec_transport"/>
    <property type="match status" value="1"/>
</dbReference>
<comment type="function">
    <text evidence="1">Involved in the import of queuosine (Q) precursors, required for Q precursor salvage.</text>
</comment>
<evidence type="ECO:0000313" key="2">
    <source>
        <dbReference type="EMBL" id="ACZ09268.1"/>
    </source>
</evidence>
<feature type="transmembrane region" description="Helical" evidence="1">
    <location>
        <begin position="170"/>
        <end position="192"/>
    </location>
</feature>
<keyword evidence="1" id="KW-0813">Transport</keyword>
<dbReference type="AlphaFoldDB" id="D1ALC5"/>
<dbReference type="HOGENOM" id="CLU_075503_2_1_0"/>
<comment type="subcellular location">
    <subcellularLocation>
        <location evidence="1">Cell inner membrane</location>
        <topology evidence="1">Multi-pass membrane protein</topology>
    </subcellularLocation>
</comment>
<keyword evidence="1" id="KW-1003">Cell membrane</keyword>
<organism evidence="2 3">
    <name type="scientific">Sebaldella termitidis (strain ATCC 33386 / NCTC 11300)</name>
    <dbReference type="NCBI Taxonomy" id="526218"/>
    <lineage>
        <taxon>Bacteria</taxon>
        <taxon>Fusobacteriati</taxon>
        <taxon>Fusobacteriota</taxon>
        <taxon>Fusobacteriia</taxon>
        <taxon>Fusobacteriales</taxon>
        <taxon>Leptotrichiaceae</taxon>
        <taxon>Sebaldella</taxon>
    </lineage>
</organism>
<dbReference type="EMBL" id="CP001739">
    <property type="protein sequence ID" value="ACZ09268.1"/>
    <property type="molecule type" value="Genomic_DNA"/>
</dbReference>
<dbReference type="eggNOG" id="COG1738">
    <property type="taxonomic scope" value="Bacteria"/>
</dbReference>
<evidence type="ECO:0000256" key="1">
    <source>
        <dbReference type="HAMAP-Rule" id="MF_02088"/>
    </source>
</evidence>
<feature type="transmembrane region" description="Helical" evidence="1">
    <location>
        <begin position="33"/>
        <end position="50"/>
    </location>
</feature>
<dbReference type="PANTHER" id="PTHR34300">
    <property type="entry name" value="QUEUOSINE PRECURSOR TRANSPORTER-RELATED"/>
    <property type="match status" value="1"/>
</dbReference>
<feature type="transmembrane region" description="Helical" evidence="1">
    <location>
        <begin position="6"/>
        <end position="26"/>
    </location>
</feature>
<keyword evidence="3" id="KW-1185">Reference proteome</keyword>
<keyword evidence="1" id="KW-0472">Membrane</keyword>
<keyword evidence="1" id="KW-0812">Transmembrane</keyword>
<dbReference type="STRING" id="526218.Sterm_2415"/>
<protein>
    <recommendedName>
        <fullName evidence="1">Probable queuosine precursor transporter</fullName>
        <shortName evidence="1">Q precursor transporter</shortName>
    </recommendedName>
</protein>
<dbReference type="Pfam" id="PF02592">
    <property type="entry name" value="Vut_1"/>
    <property type="match status" value="1"/>
</dbReference>
<feature type="transmembrane region" description="Helical" evidence="1">
    <location>
        <begin position="89"/>
        <end position="108"/>
    </location>
</feature>
<dbReference type="Proteomes" id="UP000000845">
    <property type="component" value="Chromosome"/>
</dbReference>
<feature type="transmembrane region" description="Helical" evidence="1">
    <location>
        <begin position="198"/>
        <end position="225"/>
    </location>
</feature>
<sequence length="234" mass="27090">MHILFYNETLWLLSMLINFLLILLAYRLWGKTGLFIFIPISTILANVQVIKQVDLFGFHGTMGDILYCGIFLVSDILSENYGKKMARNTIYIGFFSLISTTVIMLLSLKIHPNSYDTSQSSLEFIFGFLPRITVASLTAFLISQTYDVWAYQFWREKFPEFKHIWIRNNFSTLASQFIDGIIFTVIAFYGVFEVSYMIKIFITSYILKTIVSIFDTPFVYAAALLKTKNKVKEI</sequence>
<comment type="similarity">
    <text evidence="1">Belongs to the vitamin uptake transporter (VUT/ECF) (TC 2.A.88) family. Q precursor transporter subfamily.</text>
</comment>
<keyword evidence="1" id="KW-1133">Transmembrane helix</keyword>
<feature type="transmembrane region" description="Helical" evidence="1">
    <location>
        <begin position="128"/>
        <end position="149"/>
    </location>
</feature>
<dbReference type="GO" id="GO:0022857">
    <property type="term" value="F:transmembrane transporter activity"/>
    <property type="evidence" value="ECO:0007669"/>
    <property type="project" value="UniProtKB-UniRule"/>
</dbReference>
<reference evidence="3" key="1">
    <citation type="submission" date="2009-09" db="EMBL/GenBank/DDBJ databases">
        <title>The complete chromosome of Sebaldella termitidis ATCC 33386.</title>
        <authorList>
            <consortium name="US DOE Joint Genome Institute (JGI-PGF)"/>
            <person name="Lucas S."/>
            <person name="Copeland A."/>
            <person name="Lapidus A."/>
            <person name="Glavina del Rio T."/>
            <person name="Dalin E."/>
            <person name="Tice H."/>
            <person name="Bruce D."/>
            <person name="Goodwin L."/>
            <person name="Pitluck S."/>
            <person name="Kyrpides N."/>
            <person name="Mavromatis K."/>
            <person name="Ivanova N."/>
            <person name="Mikhailova N."/>
            <person name="Sims D."/>
            <person name="Meincke L."/>
            <person name="Brettin T."/>
            <person name="Detter J.C."/>
            <person name="Han C."/>
            <person name="Larimer F."/>
            <person name="Land M."/>
            <person name="Hauser L."/>
            <person name="Markowitz V."/>
            <person name="Cheng J.F."/>
            <person name="Hugenholtz P."/>
            <person name="Woyke T."/>
            <person name="Wu D."/>
            <person name="Eisen J.A."/>
        </authorList>
    </citation>
    <scope>NUCLEOTIDE SEQUENCE [LARGE SCALE GENOMIC DNA]</scope>
    <source>
        <strain evidence="3">ATCC 33386 / NCTC 11300</strain>
    </source>
</reference>
<feature type="transmembrane region" description="Helical" evidence="1">
    <location>
        <begin position="56"/>
        <end position="77"/>
    </location>
</feature>
<evidence type="ECO:0000313" key="3">
    <source>
        <dbReference type="Proteomes" id="UP000000845"/>
    </source>
</evidence>